<protein>
    <recommendedName>
        <fullName evidence="9">noroxomaritidine synthase</fullName>
        <ecNumber evidence="9">1.14.19.50</ecNumber>
    </recommendedName>
</protein>
<reference evidence="13" key="2">
    <citation type="submission" date="2023-04" db="EMBL/GenBank/DDBJ databases">
        <authorList>
            <person name="Bruccoleri R.E."/>
            <person name="Oakeley E.J."/>
            <person name="Faust A.-M."/>
            <person name="Dessus-Babus S."/>
            <person name="Altorfer M."/>
            <person name="Burckhardt D."/>
            <person name="Oertli M."/>
            <person name="Naumann U."/>
            <person name="Petersen F."/>
            <person name="Wong J."/>
        </authorList>
    </citation>
    <scope>NUCLEOTIDE SEQUENCE</scope>
    <source>
        <strain evidence="13">GSM-AAB239-AS_SAM_17_03QT</strain>
        <tissue evidence="13">Leaf</tissue>
    </source>
</reference>
<comment type="subcellular location">
    <subcellularLocation>
        <location evidence="1">Membrane</location>
        <topology evidence="1">Single-pass membrane protein</topology>
    </subcellularLocation>
</comment>
<keyword evidence="4" id="KW-0479">Metal-binding</keyword>
<accession>A0AAX6HPY3</accession>
<evidence type="ECO:0000256" key="11">
    <source>
        <dbReference type="ARBA" id="ARBA00049170"/>
    </source>
</evidence>
<evidence type="ECO:0000256" key="5">
    <source>
        <dbReference type="ARBA" id="ARBA00022989"/>
    </source>
</evidence>
<dbReference type="GO" id="GO:0020037">
    <property type="term" value="F:heme binding"/>
    <property type="evidence" value="ECO:0007669"/>
    <property type="project" value="InterPro"/>
</dbReference>
<evidence type="ECO:0000313" key="14">
    <source>
        <dbReference type="Proteomes" id="UP001140949"/>
    </source>
</evidence>
<dbReference type="GO" id="GO:0004497">
    <property type="term" value="F:monooxygenase activity"/>
    <property type="evidence" value="ECO:0007669"/>
    <property type="project" value="InterPro"/>
</dbReference>
<gene>
    <name evidence="13" type="ORF">M6B38_300440</name>
</gene>
<dbReference type="EC" id="1.14.19.50" evidence="9"/>
<name>A0AAX6HPY3_IRIPA</name>
<sequence>MVWEAWYCYTTVFFLSILSFHRLTRNRVVPLRWPVLGMLPGLLANVHRLHDYATSLLGESGGTFMFRGPWFMGLDFILTCDPANAKHMYNTRFTDYPKGDEFFEIFDGLGNGILSVDGDMWSKQRRMAVARISTHNFRTSVAENSRDKVHKALLPILDGMAGPGRVLDLQDVMKRFSMDVTSRQLLGKDPGSLAHDFPDIPFPKAVEDGEEVLLYRHVVPMAWWKLLRWLQFGEGKRMAMAMSVIDRYIADALRRRDQMKLSCCRRWKNPVTY</sequence>
<dbReference type="AlphaFoldDB" id="A0AAX6HPY3"/>
<keyword evidence="8 12" id="KW-0472">Membrane</keyword>
<reference evidence="13" key="1">
    <citation type="journal article" date="2023" name="GigaByte">
        <title>Genome assembly of the bearded iris, Iris pallida Lam.</title>
        <authorList>
            <person name="Bruccoleri R.E."/>
            <person name="Oakeley E.J."/>
            <person name="Faust A.M.E."/>
            <person name="Altorfer M."/>
            <person name="Dessus-Babus S."/>
            <person name="Burckhardt D."/>
            <person name="Oertli M."/>
            <person name="Naumann U."/>
            <person name="Petersen F."/>
            <person name="Wong J."/>
        </authorList>
    </citation>
    <scope>NUCLEOTIDE SEQUENCE</scope>
    <source>
        <strain evidence="13">GSM-AAB239-AS_SAM_17_03QT</strain>
    </source>
</reference>
<dbReference type="EMBL" id="JANAVB010007398">
    <property type="protein sequence ID" value="KAJ6843149.1"/>
    <property type="molecule type" value="Genomic_DNA"/>
</dbReference>
<evidence type="ECO:0000256" key="6">
    <source>
        <dbReference type="ARBA" id="ARBA00023002"/>
    </source>
</evidence>
<evidence type="ECO:0000256" key="1">
    <source>
        <dbReference type="ARBA" id="ARBA00004167"/>
    </source>
</evidence>
<evidence type="ECO:0000256" key="7">
    <source>
        <dbReference type="ARBA" id="ARBA00023004"/>
    </source>
</evidence>
<comment type="similarity">
    <text evidence="2">Belongs to the cytochrome P450 family.</text>
</comment>
<dbReference type="GO" id="GO:0016705">
    <property type="term" value="F:oxidoreductase activity, acting on paired donors, with incorporation or reduction of molecular oxygen"/>
    <property type="evidence" value="ECO:0007669"/>
    <property type="project" value="InterPro"/>
</dbReference>
<keyword evidence="7" id="KW-0408">Iron</keyword>
<evidence type="ECO:0000313" key="13">
    <source>
        <dbReference type="EMBL" id="KAJ6843149.1"/>
    </source>
</evidence>
<dbReference type="Proteomes" id="UP001140949">
    <property type="component" value="Unassembled WGS sequence"/>
</dbReference>
<evidence type="ECO:0000256" key="2">
    <source>
        <dbReference type="ARBA" id="ARBA00010617"/>
    </source>
</evidence>
<dbReference type="PANTHER" id="PTHR24296">
    <property type="entry name" value="CYTOCHROME P450"/>
    <property type="match status" value="1"/>
</dbReference>
<organism evidence="13 14">
    <name type="scientific">Iris pallida</name>
    <name type="common">Sweet iris</name>
    <dbReference type="NCBI Taxonomy" id="29817"/>
    <lineage>
        <taxon>Eukaryota</taxon>
        <taxon>Viridiplantae</taxon>
        <taxon>Streptophyta</taxon>
        <taxon>Embryophyta</taxon>
        <taxon>Tracheophyta</taxon>
        <taxon>Spermatophyta</taxon>
        <taxon>Magnoliopsida</taxon>
        <taxon>Liliopsida</taxon>
        <taxon>Asparagales</taxon>
        <taxon>Iridaceae</taxon>
        <taxon>Iridoideae</taxon>
        <taxon>Irideae</taxon>
        <taxon>Iris</taxon>
    </lineage>
</organism>
<evidence type="ECO:0000256" key="4">
    <source>
        <dbReference type="ARBA" id="ARBA00022723"/>
    </source>
</evidence>
<evidence type="ECO:0000256" key="3">
    <source>
        <dbReference type="ARBA" id="ARBA00022692"/>
    </source>
</evidence>
<keyword evidence="6" id="KW-0560">Oxidoreductase</keyword>
<evidence type="ECO:0000256" key="8">
    <source>
        <dbReference type="ARBA" id="ARBA00023136"/>
    </source>
</evidence>
<dbReference type="SUPFAM" id="SSF48264">
    <property type="entry name" value="Cytochrome P450"/>
    <property type="match status" value="1"/>
</dbReference>
<dbReference type="GO" id="GO:0005506">
    <property type="term" value="F:iron ion binding"/>
    <property type="evidence" value="ECO:0007669"/>
    <property type="project" value="InterPro"/>
</dbReference>
<comment type="caution">
    <text evidence="13">The sequence shown here is derived from an EMBL/GenBank/DDBJ whole genome shotgun (WGS) entry which is preliminary data.</text>
</comment>
<proteinExistence type="inferred from homology"/>
<comment type="catalytic activity">
    <reaction evidence="11">
        <text>4'-O-methylnorbelladine + reduced [NADPH--hemoprotein reductase] + O2 = (10bR,4aS)-noroxomaritidine + oxidized [NADPH--hemoprotein reductase] + 2 H2O + H(+)</text>
        <dbReference type="Rhea" id="RHEA:51260"/>
        <dbReference type="Rhea" id="RHEA-COMP:11964"/>
        <dbReference type="Rhea" id="RHEA-COMP:11965"/>
        <dbReference type="ChEBI" id="CHEBI:15377"/>
        <dbReference type="ChEBI" id="CHEBI:15378"/>
        <dbReference type="ChEBI" id="CHEBI:15379"/>
        <dbReference type="ChEBI" id="CHEBI:57618"/>
        <dbReference type="ChEBI" id="CHEBI:58210"/>
        <dbReference type="ChEBI" id="CHEBI:133993"/>
        <dbReference type="ChEBI" id="CHEBI:133995"/>
        <dbReference type="EC" id="1.14.19.50"/>
    </reaction>
</comment>
<dbReference type="InterPro" id="IPR036396">
    <property type="entry name" value="Cyt_P450_sf"/>
</dbReference>
<evidence type="ECO:0000256" key="9">
    <source>
        <dbReference type="ARBA" id="ARBA00039071"/>
    </source>
</evidence>
<evidence type="ECO:0000256" key="12">
    <source>
        <dbReference type="SAM" id="Phobius"/>
    </source>
</evidence>
<dbReference type="Pfam" id="PF00067">
    <property type="entry name" value="p450"/>
    <property type="match status" value="1"/>
</dbReference>
<keyword evidence="5 12" id="KW-1133">Transmembrane helix</keyword>
<evidence type="ECO:0000256" key="10">
    <source>
        <dbReference type="ARBA" id="ARBA00048529"/>
    </source>
</evidence>
<dbReference type="Gene3D" id="1.10.630.10">
    <property type="entry name" value="Cytochrome P450"/>
    <property type="match status" value="1"/>
</dbReference>
<feature type="transmembrane region" description="Helical" evidence="12">
    <location>
        <begin position="6"/>
        <end position="23"/>
    </location>
</feature>
<keyword evidence="3 12" id="KW-0812">Transmembrane</keyword>
<keyword evidence="14" id="KW-1185">Reference proteome</keyword>
<comment type="catalytic activity">
    <reaction evidence="10">
        <text>4'-O-methylnorbelladine + reduced [NADPH--hemoprotein reductase] + O2 = (10bS,4aR)-noroxomaritidine + oxidized [NADPH--hemoprotein reductase] + 2 H2O + H(+)</text>
        <dbReference type="Rhea" id="RHEA:51264"/>
        <dbReference type="Rhea" id="RHEA-COMP:11964"/>
        <dbReference type="Rhea" id="RHEA-COMP:11965"/>
        <dbReference type="ChEBI" id="CHEBI:15377"/>
        <dbReference type="ChEBI" id="CHEBI:15378"/>
        <dbReference type="ChEBI" id="CHEBI:15379"/>
        <dbReference type="ChEBI" id="CHEBI:57618"/>
        <dbReference type="ChEBI" id="CHEBI:58210"/>
        <dbReference type="ChEBI" id="CHEBI:133993"/>
        <dbReference type="ChEBI" id="CHEBI:133996"/>
        <dbReference type="EC" id="1.14.19.50"/>
    </reaction>
</comment>
<dbReference type="GO" id="GO:0016020">
    <property type="term" value="C:membrane"/>
    <property type="evidence" value="ECO:0007669"/>
    <property type="project" value="UniProtKB-SubCell"/>
</dbReference>
<dbReference type="InterPro" id="IPR001128">
    <property type="entry name" value="Cyt_P450"/>
</dbReference>